<dbReference type="PANTHER" id="PTHR30576">
    <property type="entry name" value="COLANIC BIOSYNTHESIS UDP-GLUCOSE LIPID CARRIER TRANSFERASE"/>
    <property type="match status" value="1"/>
</dbReference>
<evidence type="ECO:0000256" key="2">
    <source>
        <dbReference type="SAM" id="Phobius"/>
    </source>
</evidence>
<keyword evidence="5" id="KW-1185">Reference proteome</keyword>
<dbReference type="PANTHER" id="PTHR30576:SF8">
    <property type="entry name" value="UNDECAPRENYL-PHOSPHATE GALACTOSE PHOSPHOTRANSFERASE"/>
    <property type="match status" value="1"/>
</dbReference>
<evidence type="ECO:0000313" key="4">
    <source>
        <dbReference type="EMBL" id="SES88328.1"/>
    </source>
</evidence>
<keyword evidence="4" id="KW-0808">Transferase</keyword>
<sequence>MVKRSFDILVSILGIILFSVIMVIAAILIRMKLGKPVIFKQVRPGQFGKPFEVYKFRTMTDEVDESGALLPDHVRLTRFGKLIRKLSIDELPQLFNVLKGDISLVGPRPLLMEYLSLYNPEQARRHDVKPGITGWAQVNGRNALSWEEKFKLDVWYVDNQSFWLDLKILFLTALKVVKSEGINQEGQATIEKFRGTPGDFEHE</sequence>
<feature type="transmembrane region" description="Helical" evidence="2">
    <location>
        <begin position="6"/>
        <end position="29"/>
    </location>
</feature>
<proteinExistence type="inferred from homology"/>
<protein>
    <submittedName>
        <fullName evidence="4">Sugar transferase EpsL</fullName>
    </submittedName>
</protein>
<dbReference type="GO" id="GO:0016780">
    <property type="term" value="F:phosphotransferase activity, for other substituted phosphate groups"/>
    <property type="evidence" value="ECO:0007669"/>
    <property type="project" value="TreeGrafter"/>
</dbReference>
<dbReference type="EMBL" id="FOHE01000003">
    <property type="protein sequence ID" value="SES88328.1"/>
    <property type="molecule type" value="Genomic_DNA"/>
</dbReference>
<feature type="domain" description="Bacterial sugar transferase" evidence="3">
    <location>
        <begin position="3"/>
        <end position="178"/>
    </location>
</feature>
<gene>
    <name evidence="4" type="ORF">SAMN05216389_10344</name>
</gene>
<dbReference type="Pfam" id="PF02397">
    <property type="entry name" value="Bac_transf"/>
    <property type="match status" value="1"/>
</dbReference>
<dbReference type="InterPro" id="IPR003362">
    <property type="entry name" value="Bact_transf"/>
</dbReference>
<dbReference type="STRING" id="930131.SAMN05216389_10344"/>
<reference evidence="4 5" key="1">
    <citation type="submission" date="2016-10" db="EMBL/GenBank/DDBJ databases">
        <authorList>
            <person name="de Groot N.N."/>
        </authorList>
    </citation>
    <scope>NUCLEOTIDE SEQUENCE [LARGE SCALE GENOMIC DNA]</scope>
    <source>
        <strain evidence="4 5">IBRC-M 10780</strain>
    </source>
</reference>
<comment type="similarity">
    <text evidence="1">Belongs to the bacterial sugar transferase family.</text>
</comment>
<dbReference type="RefSeq" id="WP_090867700.1">
    <property type="nucleotide sequence ID" value="NZ_FOHE01000003.1"/>
</dbReference>
<keyword evidence="2" id="KW-0472">Membrane</keyword>
<evidence type="ECO:0000256" key="1">
    <source>
        <dbReference type="ARBA" id="ARBA00006464"/>
    </source>
</evidence>
<dbReference type="Proteomes" id="UP000198618">
    <property type="component" value="Unassembled WGS sequence"/>
</dbReference>
<accession>A0A1I0A2G3</accession>
<name>A0A1I0A2G3_9BACI</name>
<evidence type="ECO:0000313" key="5">
    <source>
        <dbReference type="Proteomes" id="UP000198618"/>
    </source>
</evidence>
<evidence type="ECO:0000259" key="3">
    <source>
        <dbReference type="Pfam" id="PF02397"/>
    </source>
</evidence>
<organism evidence="4 5">
    <name type="scientific">Oceanobacillus limi</name>
    <dbReference type="NCBI Taxonomy" id="930131"/>
    <lineage>
        <taxon>Bacteria</taxon>
        <taxon>Bacillati</taxon>
        <taxon>Bacillota</taxon>
        <taxon>Bacilli</taxon>
        <taxon>Bacillales</taxon>
        <taxon>Bacillaceae</taxon>
        <taxon>Oceanobacillus</taxon>
    </lineage>
</organism>
<keyword evidence="2" id="KW-1133">Transmembrane helix</keyword>
<dbReference type="AlphaFoldDB" id="A0A1I0A2G3"/>
<keyword evidence="2" id="KW-0812">Transmembrane</keyword>